<evidence type="ECO:0000313" key="1">
    <source>
        <dbReference type="EMBL" id="EQD27058.1"/>
    </source>
</evidence>
<name>T0Y222_9ZZZZ</name>
<dbReference type="AlphaFoldDB" id="T0Y222"/>
<comment type="caution">
    <text evidence="1">The sequence shown here is derived from an EMBL/GenBank/DDBJ whole genome shotgun (WGS) entry which is preliminary data.</text>
</comment>
<proteinExistence type="predicted"/>
<organism evidence="1">
    <name type="scientific">mine drainage metagenome</name>
    <dbReference type="NCBI Taxonomy" id="410659"/>
    <lineage>
        <taxon>unclassified sequences</taxon>
        <taxon>metagenomes</taxon>
        <taxon>ecological metagenomes</taxon>
    </lineage>
</organism>
<gene>
    <name evidence="2" type="ORF">B1A_05026</name>
    <name evidence="1" type="ORF">B2A_15388</name>
</gene>
<reference evidence="1" key="2">
    <citation type="journal article" date="2014" name="ISME J.">
        <title>Microbial stratification in low pH oxic and suboxic macroscopic growths along an acid mine drainage.</title>
        <authorList>
            <person name="Mendez-Garcia C."/>
            <person name="Mesa V."/>
            <person name="Sprenger R.R."/>
            <person name="Richter M."/>
            <person name="Diez M.S."/>
            <person name="Solano J."/>
            <person name="Bargiela R."/>
            <person name="Golyshina O.V."/>
            <person name="Manteca A."/>
            <person name="Ramos J.L."/>
            <person name="Gallego J.R."/>
            <person name="Llorente I."/>
            <person name="Martins Dos Santos V.A."/>
            <person name="Jensen O.N."/>
            <person name="Pelaez A.I."/>
            <person name="Sanchez J."/>
            <person name="Ferrer M."/>
        </authorList>
    </citation>
    <scope>NUCLEOTIDE SEQUENCE</scope>
</reference>
<dbReference type="EMBL" id="AUZX01003667">
    <property type="protein sequence ID" value="EQD73288.1"/>
    <property type="molecule type" value="Genomic_DNA"/>
</dbReference>
<reference evidence="1" key="1">
    <citation type="submission" date="2013-08" db="EMBL/GenBank/DDBJ databases">
        <authorList>
            <person name="Mendez C."/>
            <person name="Richter M."/>
            <person name="Ferrer M."/>
            <person name="Sanchez J."/>
        </authorList>
    </citation>
    <scope>NUCLEOTIDE SEQUENCE</scope>
</reference>
<dbReference type="EMBL" id="AUZZ01011202">
    <property type="protein sequence ID" value="EQD27058.1"/>
    <property type="molecule type" value="Genomic_DNA"/>
</dbReference>
<accession>T0Y222</accession>
<evidence type="ECO:0000313" key="2">
    <source>
        <dbReference type="EMBL" id="EQD73288.1"/>
    </source>
</evidence>
<protein>
    <submittedName>
        <fullName evidence="1">Transposase, IS4</fullName>
    </submittedName>
</protein>
<sequence>MYEALRAYFVEDRPSHEVARAFGYSPGSFRVLCHQFRRDPHPEFFVSPTQGPRGQPKKSKALDLTVALRKQNRSVYEISQALKERNMPLSPTAVREVLRAQGFAPLPRRLDEERPAQPGPTVEPVADVRGFELVSGTQFATRCGGLFLFLPELVRLQVQTLASAARLPGSTMIPAEHALRAALALKLWSIERKSHVMALVADPGLALFCGLNAIPKKSYLCEYSSRLDHARTTSLLAAWHRAVAKDQLFSAASFNLDFHSVPYYGEDPQVQRHYVSMRSRAQPSVLAFLAQDAEGRAFCYSNADLRKGEEAEEIFRFVAFWKQHHGENPRHLVFDSRLTTYAHLARLERAGITFITLRRRSAALLAEIEGLAPSAWRRVTLDVPARKYKTPKVFEQPVPLAGATFRQLFIMDLGHEEPTILLTNDRHTTQAKLITRYAQRMLIENALSDAVRFFHMDALSSAIGLKVDFDMALLVIASGLYRLLARRLRGYADAQTRHIFRDLIDTPADVSISAREVHVHFHRRAHLPIIIASGILDSSVKVPWWHNHTLRMSA</sequence>